<dbReference type="Gramene" id="TKW12583">
    <property type="protein sequence ID" value="TKW12583"/>
    <property type="gene ID" value="SEVIR_5G045701v2"/>
</dbReference>
<evidence type="ECO:0000313" key="4">
    <source>
        <dbReference type="Proteomes" id="UP000298652"/>
    </source>
</evidence>
<name>A0A4U6UES5_SETVI</name>
<accession>A0A4U6UES5</accession>
<protein>
    <submittedName>
        <fullName evidence="3">Uncharacterized protein</fullName>
    </submittedName>
</protein>
<dbReference type="Pfam" id="PF00996">
    <property type="entry name" value="GDI"/>
    <property type="match status" value="1"/>
</dbReference>
<comment type="similarity">
    <text evidence="1">Belongs to the Rab GDI family.</text>
</comment>
<dbReference type="Proteomes" id="UP000298652">
    <property type="component" value="Chromosome 5"/>
</dbReference>
<dbReference type="InterPro" id="IPR036188">
    <property type="entry name" value="FAD/NAD-bd_sf"/>
</dbReference>
<gene>
    <name evidence="3" type="ORF">SEVIR_5G045701v2</name>
</gene>
<dbReference type="GO" id="GO:0005634">
    <property type="term" value="C:nucleus"/>
    <property type="evidence" value="ECO:0007669"/>
    <property type="project" value="TreeGrafter"/>
</dbReference>
<evidence type="ECO:0000256" key="1">
    <source>
        <dbReference type="ARBA" id="ARBA00005593"/>
    </source>
</evidence>
<keyword evidence="4" id="KW-1185">Reference proteome</keyword>
<feature type="region of interest" description="Disordered" evidence="2">
    <location>
        <begin position="96"/>
        <end position="149"/>
    </location>
</feature>
<dbReference type="GO" id="GO:0005968">
    <property type="term" value="C:Rab-protein geranylgeranyltransferase complex"/>
    <property type="evidence" value="ECO:0007669"/>
    <property type="project" value="TreeGrafter"/>
</dbReference>
<sequence>MADEPAAAAAGAAHDYPTIDPTSFDVVLFGTGLPESVLAAACAAAGKTVLHVDPNPFYGSHYTSVPLPSLASFLPRPFPVLLDRGRGRRLRFAHRRRSPPPQRVLGGRDLRGRPRAGEVVHRRPRGAPGAVLHRRGRGPPTALGGQPPCGVQEHFLWMRKRSIL</sequence>
<feature type="compositionally biased region" description="Basic and acidic residues" evidence="2">
    <location>
        <begin position="106"/>
        <end position="121"/>
    </location>
</feature>
<dbReference type="GO" id="GO:0005829">
    <property type="term" value="C:cytosol"/>
    <property type="evidence" value="ECO:0007669"/>
    <property type="project" value="TreeGrafter"/>
</dbReference>
<evidence type="ECO:0000313" key="3">
    <source>
        <dbReference type="EMBL" id="TKW12583.1"/>
    </source>
</evidence>
<dbReference type="Gene3D" id="3.50.50.60">
    <property type="entry name" value="FAD/NAD(P)-binding domain"/>
    <property type="match status" value="1"/>
</dbReference>
<organism evidence="3 4">
    <name type="scientific">Setaria viridis</name>
    <name type="common">Green bristlegrass</name>
    <name type="synonym">Setaria italica subsp. viridis</name>
    <dbReference type="NCBI Taxonomy" id="4556"/>
    <lineage>
        <taxon>Eukaryota</taxon>
        <taxon>Viridiplantae</taxon>
        <taxon>Streptophyta</taxon>
        <taxon>Embryophyta</taxon>
        <taxon>Tracheophyta</taxon>
        <taxon>Spermatophyta</taxon>
        <taxon>Magnoliopsida</taxon>
        <taxon>Liliopsida</taxon>
        <taxon>Poales</taxon>
        <taxon>Poaceae</taxon>
        <taxon>PACMAD clade</taxon>
        <taxon>Panicoideae</taxon>
        <taxon>Panicodae</taxon>
        <taxon>Paniceae</taxon>
        <taxon>Cenchrinae</taxon>
        <taxon>Setaria</taxon>
    </lineage>
</organism>
<dbReference type="InterPro" id="IPR018203">
    <property type="entry name" value="GDP_dissociation_inhibitor"/>
</dbReference>
<dbReference type="GO" id="GO:0007264">
    <property type="term" value="P:small GTPase-mediated signal transduction"/>
    <property type="evidence" value="ECO:0007669"/>
    <property type="project" value="InterPro"/>
</dbReference>
<reference evidence="3" key="1">
    <citation type="submission" date="2019-03" db="EMBL/GenBank/DDBJ databases">
        <title>WGS assembly of Setaria viridis.</title>
        <authorList>
            <person name="Huang P."/>
            <person name="Jenkins J."/>
            <person name="Grimwood J."/>
            <person name="Barry K."/>
            <person name="Healey A."/>
            <person name="Mamidi S."/>
            <person name="Sreedasyam A."/>
            <person name="Shu S."/>
            <person name="Feldman M."/>
            <person name="Wu J."/>
            <person name="Yu Y."/>
            <person name="Chen C."/>
            <person name="Johnson J."/>
            <person name="Rokhsar D."/>
            <person name="Baxter I."/>
            <person name="Schmutz J."/>
            <person name="Brutnell T."/>
            <person name="Kellogg E."/>
        </authorList>
    </citation>
    <scope>NUCLEOTIDE SEQUENCE [LARGE SCALE GENOMIC DNA]</scope>
</reference>
<dbReference type="PANTHER" id="PTHR11787">
    <property type="entry name" value="RAB GDP-DISSOCIATION INHIBITOR"/>
    <property type="match status" value="1"/>
</dbReference>
<dbReference type="PANTHER" id="PTHR11787:SF4">
    <property type="entry name" value="CHM, RAB ESCORT PROTEIN 1"/>
    <property type="match status" value="1"/>
</dbReference>
<dbReference type="EMBL" id="CM016556">
    <property type="protein sequence ID" value="TKW12583.1"/>
    <property type="molecule type" value="Genomic_DNA"/>
</dbReference>
<dbReference type="AlphaFoldDB" id="A0A4U6UES5"/>
<dbReference type="GO" id="GO:0016192">
    <property type="term" value="P:vesicle-mediated transport"/>
    <property type="evidence" value="ECO:0007669"/>
    <property type="project" value="TreeGrafter"/>
</dbReference>
<dbReference type="SUPFAM" id="SSF51905">
    <property type="entry name" value="FAD/NAD(P)-binding domain"/>
    <property type="match status" value="1"/>
</dbReference>
<proteinExistence type="inferred from homology"/>
<dbReference type="PRINTS" id="PR00891">
    <property type="entry name" value="RABGDIREP"/>
</dbReference>
<evidence type="ECO:0000256" key="2">
    <source>
        <dbReference type="SAM" id="MobiDB-lite"/>
    </source>
</evidence>
<dbReference type="GO" id="GO:0005092">
    <property type="term" value="F:GDP-dissociation inhibitor activity"/>
    <property type="evidence" value="ECO:0007669"/>
    <property type="project" value="InterPro"/>
</dbReference>